<dbReference type="EMBL" id="AMQM01002047">
    <property type="status" value="NOT_ANNOTATED_CDS"/>
    <property type="molecule type" value="Genomic_DNA"/>
</dbReference>
<dbReference type="HOGENOM" id="CLU_1908985_0_0_1"/>
<dbReference type="InParanoid" id="T1EWR5"/>
<organism evidence="2 3">
    <name type="scientific">Helobdella robusta</name>
    <name type="common">Californian leech</name>
    <dbReference type="NCBI Taxonomy" id="6412"/>
    <lineage>
        <taxon>Eukaryota</taxon>
        <taxon>Metazoa</taxon>
        <taxon>Spiralia</taxon>
        <taxon>Lophotrochozoa</taxon>
        <taxon>Annelida</taxon>
        <taxon>Clitellata</taxon>
        <taxon>Hirudinea</taxon>
        <taxon>Rhynchobdellida</taxon>
        <taxon>Glossiphoniidae</taxon>
        <taxon>Helobdella</taxon>
    </lineage>
</organism>
<dbReference type="GeneID" id="20201015"/>
<keyword evidence="3" id="KW-1185">Reference proteome</keyword>
<evidence type="ECO:0000313" key="1">
    <source>
        <dbReference type="EMBL" id="ESN91390.1"/>
    </source>
</evidence>
<gene>
    <name evidence="2" type="primary">20201015</name>
    <name evidence="1" type="ORF">HELRODRAFT_165419</name>
</gene>
<dbReference type="KEGG" id="hro:HELRODRAFT_165419"/>
<dbReference type="EMBL" id="KB097700">
    <property type="protein sequence ID" value="ESN91390.1"/>
    <property type="molecule type" value="Genomic_DNA"/>
</dbReference>
<proteinExistence type="predicted"/>
<reference evidence="1 3" key="2">
    <citation type="journal article" date="2013" name="Nature">
        <title>Insights into bilaterian evolution from three spiralian genomes.</title>
        <authorList>
            <person name="Simakov O."/>
            <person name="Marletaz F."/>
            <person name="Cho S.J."/>
            <person name="Edsinger-Gonzales E."/>
            <person name="Havlak P."/>
            <person name="Hellsten U."/>
            <person name="Kuo D.H."/>
            <person name="Larsson T."/>
            <person name="Lv J."/>
            <person name="Arendt D."/>
            <person name="Savage R."/>
            <person name="Osoegawa K."/>
            <person name="de Jong P."/>
            <person name="Grimwood J."/>
            <person name="Chapman J.A."/>
            <person name="Shapiro H."/>
            <person name="Aerts A."/>
            <person name="Otillar R.P."/>
            <person name="Terry A.Y."/>
            <person name="Boore J.L."/>
            <person name="Grigoriev I.V."/>
            <person name="Lindberg D.R."/>
            <person name="Seaver E.C."/>
            <person name="Weisblat D.A."/>
            <person name="Putnam N.H."/>
            <person name="Rokhsar D.S."/>
        </authorList>
    </citation>
    <scope>NUCLEOTIDE SEQUENCE</scope>
</reference>
<reference evidence="3" key="1">
    <citation type="submission" date="2012-12" db="EMBL/GenBank/DDBJ databases">
        <authorList>
            <person name="Hellsten U."/>
            <person name="Grimwood J."/>
            <person name="Chapman J.A."/>
            <person name="Shapiro H."/>
            <person name="Aerts A."/>
            <person name="Otillar R.P."/>
            <person name="Terry A.Y."/>
            <person name="Boore J.L."/>
            <person name="Simakov O."/>
            <person name="Marletaz F."/>
            <person name="Cho S.-J."/>
            <person name="Edsinger-Gonzales E."/>
            <person name="Havlak P."/>
            <person name="Kuo D.-H."/>
            <person name="Larsson T."/>
            <person name="Lv J."/>
            <person name="Arendt D."/>
            <person name="Savage R."/>
            <person name="Osoegawa K."/>
            <person name="de Jong P."/>
            <person name="Lindberg D.R."/>
            <person name="Seaver E.C."/>
            <person name="Weisblat D.A."/>
            <person name="Putnam N.H."/>
            <person name="Grigoriev I.V."/>
            <person name="Rokhsar D.S."/>
        </authorList>
    </citation>
    <scope>NUCLEOTIDE SEQUENCE</scope>
</reference>
<dbReference type="Proteomes" id="UP000015101">
    <property type="component" value="Unassembled WGS sequence"/>
</dbReference>
<name>T1EWR5_HELRO</name>
<sequence>MLSFNPFGSIQNPTQLHLHDVTILLVQINIIKYHWHKDAIRSVHDEDQILSPVEHCWLFLKRQCLNHTNTYNVMVSILPNKDGNQTLPLMFGSFGQAQSSGSVRFGRVQSSGSVRPKVRVRFGQVSTSSGSVR</sequence>
<dbReference type="EnsemblMetazoa" id="HelroT165419">
    <property type="protein sequence ID" value="HelroP165419"/>
    <property type="gene ID" value="HelroG165419"/>
</dbReference>
<dbReference type="CTD" id="20201015"/>
<accession>T1EWR5</accession>
<evidence type="ECO:0000313" key="2">
    <source>
        <dbReference type="EnsemblMetazoa" id="HelroP165419"/>
    </source>
</evidence>
<protein>
    <submittedName>
        <fullName evidence="1 2">Uncharacterized protein</fullName>
    </submittedName>
</protein>
<dbReference type="AlphaFoldDB" id="T1EWR5"/>
<evidence type="ECO:0000313" key="3">
    <source>
        <dbReference type="Proteomes" id="UP000015101"/>
    </source>
</evidence>
<dbReference type="RefSeq" id="XP_009030251.1">
    <property type="nucleotide sequence ID" value="XM_009032003.1"/>
</dbReference>
<reference evidence="2" key="3">
    <citation type="submission" date="2015-06" db="UniProtKB">
        <authorList>
            <consortium name="EnsemblMetazoa"/>
        </authorList>
    </citation>
    <scope>IDENTIFICATION</scope>
</reference>